<dbReference type="AlphaFoldDB" id="A0A222ENE7"/>
<keyword evidence="3" id="KW-1185">Reference proteome</keyword>
<reference evidence="2 3" key="1">
    <citation type="submission" date="2017-07" db="EMBL/GenBank/DDBJ databases">
        <title>Complete genome sequence of Spiroplasma corruscae EC-1 (DSM 19793).</title>
        <authorList>
            <person name="Tsai Y.-M."/>
            <person name="Lo W.-S."/>
            <person name="Kuo C.-H."/>
        </authorList>
    </citation>
    <scope>NUCLEOTIDE SEQUENCE [LARGE SCALE GENOMIC DNA]</scope>
    <source>
        <strain evidence="2 3">EC-1</strain>
    </source>
</reference>
<accession>A0A222ENE7</accession>
<keyword evidence="1" id="KW-1133">Transmembrane helix</keyword>
<gene>
    <name evidence="2" type="ORF">SCORR_v1c02460</name>
</gene>
<name>A0A222ENE7_9MOLU</name>
<feature type="transmembrane region" description="Helical" evidence="1">
    <location>
        <begin position="173"/>
        <end position="195"/>
    </location>
</feature>
<dbReference type="RefSeq" id="WP_094048376.1">
    <property type="nucleotide sequence ID" value="NZ_CP022535.1"/>
</dbReference>
<dbReference type="OrthoDB" id="391926at2"/>
<evidence type="ECO:0000313" key="3">
    <source>
        <dbReference type="Proteomes" id="UP000203229"/>
    </source>
</evidence>
<feature type="transmembrane region" description="Helical" evidence="1">
    <location>
        <begin position="143"/>
        <end position="167"/>
    </location>
</feature>
<dbReference type="KEGG" id="scou:SCORR_v1c02460"/>
<feature type="transmembrane region" description="Helical" evidence="1">
    <location>
        <begin position="30"/>
        <end position="54"/>
    </location>
</feature>
<dbReference type="Proteomes" id="UP000203229">
    <property type="component" value="Chromosome"/>
</dbReference>
<evidence type="ECO:0000313" key="2">
    <source>
        <dbReference type="EMBL" id="ASP28020.1"/>
    </source>
</evidence>
<evidence type="ECO:0000256" key="1">
    <source>
        <dbReference type="SAM" id="Phobius"/>
    </source>
</evidence>
<protein>
    <submittedName>
        <fullName evidence="2">ABC transporter permease</fullName>
    </submittedName>
</protein>
<feature type="transmembrane region" description="Helical" evidence="1">
    <location>
        <begin position="252"/>
        <end position="272"/>
    </location>
</feature>
<sequence length="348" mass="40860">MSEANKVVIKQNSNNYKVFNRLYWLWIKSFIFSPLNMFLGVVIIIFTQFIWLSFKSTDPFIFASALGSLIVRNGCHTFYRTINMSRITGFTERLTYSKANNYLRPISHLAASLTINFIVGLIMLTLTVIFFKEQRQLVKNVNWYMFISGAFLLWLLSILICYTVYIFYKNYMLGNIVVIIIFMLCYNLLGLAFPYQSIAKLEWLNLILYFLPQRYMMNVMQAGWVNATNLVYSSPEFPSSSVDFKLTTHLWVPYLVTFGFIFFFFLLSFMHINKKAKQFKKDSYGASVIAKLSNKYIRDLKRCSSISELNSLRDKHFEETGRTDLTKKKVTKSTIFKKNIQNKEKKVR</sequence>
<feature type="transmembrane region" description="Helical" evidence="1">
    <location>
        <begin position="109"/>
        <end position="131"/>
    </location>
</feature>
<proteinExistence type="predicted"/>
<organism evidence="2 3">
    <name type="scientific">Spiroplasma corruscae</name>
    <dbReference type="NCBI Taxonomy" id="216934"/>
    <lineage>
        <taxon>Bacteria</taxon>
        <taxon>Bacillati</taxon>
        <taxon>Mycoplasmatota</taxon>
        <taxon>Mollicutes</taxon>
        <taxon>Entomoplasmatales</taxon>
        <taxon>Spiroplasmataceae</taxon>
        <taxon>Spiroplasma</taxon>
    </lineage>
</organism>
<keyword evidence="1" id="KW-0812">Transmembrane</keyword>
<dbReference type="EMBL" id="CP022535">
    <property type="protein sequence ID" value="ASP28020.1"/>
    <property type="molecule type" value="Genomic_DNA"/>
</dbReference>
<keyword evidence="1" id="KW-0472">Membrane</keyword>